<evidence type="ECO:0000313" key="2">
    <source>
        <dbReference type="Proteomes" id="UP000197138"/>
    </source>
</evidence>
<dbReference type="AlphaFoldDB" id="A0A218W3H9"/>
<organism evidence="1 2">
    <name type="scientific">Punica granatum</name>
    <name type="common">Pomegranate</name>
    <dbReference type="NCBI Taxonomy" id="22663"/>
    <lineage>
        <taxon>Eukaryota</taxon>
        <taxon>Viridiplantae</taxon>
        <taxon>Streptophyta</taxon>
        <taxon>Embryophyta</taxon>
        <taxon>Tracheophyta</taxon>
        <taxon>Spermatophyta</taxon>
        <taxon>Magnoliopsida</taxon>
        <taxon>eudicotyledons</taxon>
        <taxon>Gunneridae</taxon>
        <taxon>Pentapetalae</taxon>
        <taxon>rosids</taxon>
        <taxon>malvids</taxon>
        <taxon>Myrtales</taxon>
        <taxon>Lythraceae</taxon>
        <taxon>Punica</taxon>
    </lineage>
</organism>
<gene>
    <name evidence="1" type="ORF">CDL15_Pgr000555</name>
</gene>
<dbReference type="EMBL" id="MTKT01005400">
    <property type="protein sequence ID" value="OWM67103.1"/>
    <property type="molecule type" value="Genomic_DNA"/>
</dbReference>
<reference evidence="2" key="1">
    <citation type="journal article" date="2017" name="Plant J.">
        <title>The pomegranate (Punica granatum L.) genome and the genomics of punicalagin biosynthesis.</title>
        <authorList>
            <person name="Qin G."/>
            <person name="Xu C."/>
            <person name="Ming R."/>
            <person name="Tang H."/>
            <person name="Guyot R."/>
            <person name="Kramer E.M."/>
            <person name="Hu Y."/>
            <person name="Yi X."/>
            <person name="Qi Y."/>
            <person name="Xu X."/>
            <person name="Gao Z."/>
            <person name="Pan H."/>
            <person name="Jian J."/>
            <person name="Tian Y."/>
            <person name="Yue Z."/>
            <person name="Xu Y."/>
        </authorList>
    </citation>
    <scope>NUCLEOTIDE SEQUENCE [LARGE SCALE GENOMIC DNA]</scope>
    <source>
        <strain evidence="2">cv. Dabenzi</strain>
    </source>
</reference>
<name>A0A218W3H9_PUNGR</name>
<dbReference type="Proteomes" id="UP000197138">
    <property type="component" value="Unassembled WGS sequence"/>
</dbReference>
<proteinExistence type="predicted"/>
<sequence>MEGEINFGLQLAMVGLPHIGRRRKRCSVMKFLGVAKDSIMIHYINNVYNHINKGIIDFVDGDARWKCRKHISGLGSLFVSYIDHYWSLLESMETCIPCHLGEVRIVIESLFMVFFVPVDALEPHDMEAGIDTEEQMLFRVER</sequence>
<accession>A0A218W3H9</accession>
<protein>
    <submittedName>
        <fullName evidence="1">Uncharacterized protein</fullName>
    </submittedName>
</protein>
<comment type="caution">
    <text evidence="1">The sequence shown here is derived from an EMBL/GenBank/DDBJ whole genome shotgun (WGS) entry which is preliminary data.</text>
</comment>
<evidence type="ECO:0000313" key="1">
    <source>
        <dbReference type="EMBL" id="OWM67103.1"/>
    </source>
</evidence>